<dbReference type="PANTHER" id="PTHR32438">
    <property type="entry name" value="4-ALPHA-GLUCANOTRANSFERASE DPE1, CHLOROPLASTIC/AMYLOPLASTIC"/>
    <property type="match status" value="1"/>
</dbReference>
<dbReference type="InterPro" id="IPR003385">
    <property type="entry name" value="Glyco_hydro_77"/>
</dbReference>
<dbReference type="InterPro" id="IPR017853">
    <property type="entry name" value="GH"/>
</dbReference>
<evidence type="ECO:0000256" key="7">
    <source>
        <dbReference type="ARBA" id="ARBA00023277"/>
    </source>
</evidence>
<organism evidence="10 11">
    <name type="scientific">Chloroflexus aggregans</name>
    <dbReference type="NCBI Taxonomy" id="152260"/>
    <lineage>
        <taxon>Bacteria</taxon>
        <taxon>Bacillati</taxon>
        <taxon>Chloroflexota</taxon>
        <taxon>Chloroflexia</taxon>
        <taxon>Chloroflexales</taxon>
        <taxon>Chloroflexineae</taxon>
        <taxon>Chloroflexaceae</taxon>
        <taxon>Chloroflexus</taxon>
    </lineage>
</organism>
<comment type="catalytic activity">
    <reaction evidence="1">
        <text>Transfers a segment of a (1-&gt;4)-alpha-D-glucan to a new position in an acceptor, which may be glucose or a (1-&gt;4)-alpha-D-glucan.</text>
        <dbReference type="EC" id="2.4.1.25"/>
    </reaction>
</comment>
<dbReference type="PANTHER" id="PTHR32438:SF5">
    <property type="entry name" value="4-ALPHA-GLUCANOTRANSFERASE DPE1, CHLOROPLASTIC_AMYLOPLASTIC"/>
    <property type="match status" value="1"/>
</dbReference>
<evidence type="ECO:0000256" key="4">
    <source>
        <dbReference type="ARBA" id="ARBA00020295"/>
    </source>
</evidence>
<dbReference type="EC" id="2.4.1.25" evidence="3"/>
<keyword evidence="7" id="KW-0119">Carbohydrate metabolism</keyword>
<dbReference type="AlphaFoldDB" id="A0A2J6X1I5"/>
<accession>A0A2J6X1I5</accession>
<protein>
    <recommendedName>
        <fullName evidence="4">4-alpha-glucanotransferase</fullName>
        <ecNumber evidence="3">2.4.1.25</ecNumber>
    </recommendedName>
    <alternativeName>
        <fullName evidence="8">Amylomaltase</fullName>
    </alternativeName>
    <alternativeName>
        <fullName evidence="9">Disproportionating enzyme</fullName>
    </alternativeName>
</protein>
<evidence type="ECO:0000256" key="8">
    <source>
        <dbReference type="ARBA" id="ARBA00031423"/>
    </source>
</evidence>
<evidence type="ECO:0000313" key="10">
    <source>
        <dbReference type="EMBL" id="PMP77674.1"/>
    </source>
</evidence>
<proteinExistence type="inferred from homology"/>
<dbReference type="GO" id="GO:0004134">
    <property type="term" value="F:4-alpha-glucanotransferase activity"/>
    <property type="evidence" value="ECO:0007669"/>
    <property type="project" value="UniProtKB-EC"/>
</dbReference>
<evidence type="ECO:0000256" key="2">
    <source>
        <dbReference type="ARBA" id="ARBA00005684"/>
    </source>
</evidence>
<dbReference type="SUPFAM" id="SSF51445">
    <property type="entry name" value="(Trans)glycosidases"/>
    <property type="match status" value="1"/>
</dbReference>
<comment type="similarity">
    <text evidence="2">Belongs to the disproportionating enzyme family.</text>
</comment>
<evidence type="ECO:0000256" key="9">
    <source>
        <dbReference type="ARBA" id="ARBA00031501"/>
    </source>
</evidence>
<gene>
    <name evidence="10" type="ORF">C0184_11740</name>
</gene>
<reference evidence="10 11" key="1">
    <citation type="submission" date="2018-01" db="EMBL/GenBank/DDBJ databases">
        <title>Metagenomic assembled genomes from two thermal pools in the Uzon Caldera, Kamchatka, Russia.</title>
        <authorList>
            <person name="Wilkins L."/>
            <person name="Ettinger C."/>
        </authorList>
    </citation>
    <scope>NUCLEOTIDE SEQUENCE [LARGE SCALE GENOMIC DNA]</scope>
    <source>
        <strain evidence="10">ZAV-02</strain>
    </source>
</reference>
<evidence type="ECO:0000256" key="6">
    <source>
        <dbReference type="ARBA" id="ARBA00022679"/>
    </source>
</evidence>
<dbReference type="GO" id="GO:0005975">
    <property type="term" value="P:carbohydrate metabolic process"/>
    <property type="evidence" value="ECO:0007669"/>
    <property type="project" value="InterPro"/>
</dbReference>
<name>A0A2J6X1I5_9CHLR</name>
<dbReference type="EMBL" id="PNIQ01000790">
    <property type="protein sequence ID" value="PMP77674.1"/>
    <property type="molecule type" value="Genomic_DNA"/>
</dbReference>
<evidence type="ECO:0000313" key="11">
    <source>
        <dbReference type="Proteomes" id="UP000243376"/>
    </source>
</evidence>
<evidence type="ECO:0000256" key="1">
    <source>
        <dbReference type="ARBA" id="ARBA00000439"/>
    </source>
</evidence>
<feature type="non-terminal residue" evidence="10">
    <location>
        <position position="165"/>
    </location>
</feature>
<dbReference type="Pfam" id="PF02446">
    <property type="entry name" value="Glyco_hydro_77"/>
    <property type="match status" value="1"/>
</dbReference>
<keyword evidence="6 10" id="KW-0808">Transferase</keyword>
<keyword evidence="5 10" id="KW-0328">Glycosyltransferase</keyword>
<comment type="caution">
    <text evidence="10">The sequence shown here is derived from an EMBL/GenBank/DDBJ whole genome shotgun (WGS) entry which is preliminary data.</text>
</comment>
<evidence type="ECO:0000256" key="5">
    <source>
        <dbReference type="ARBA" id="ARBA00022676"/>
    </source>
</evidence>
<evidence type="ECO:0000256" key="3">
    <source>
        <dbReference type="ARBA" id="ARBA00012560"/>
    </source>
</evidence>
<dbReference type="Gene3D" id="3.20.20.80">
    <property type="entry name" value="Glycosidases"/>
    <property type="match status" value="1"/>
</dbReference>
<sequence length="165" mass="18286">MYNRRVSGILLHPAALPGAGGIGDIGDAAYRFIDWLVVAKQRRWQIMPLGPTSYGDSPYAGLSALAGNPLLIALEQLVRAGWLDERALTDAPGAYGDWIDYGAVIPWKMARLEWAFGGFRAHANAEQRAAFAEFCAEHASWLDTFTLFAALKEAYRGEPWNRWDT</sequence>
<dbReference type="Proteomes" id="UP000243376">
    <property type="component" value="Unassembled WGS sequence"/>
</dbReference>